<accession>A0AAD4GZ60</accession>
<keyword evidence="4" id="KW-0560">Oxidoreductase</keyword>
<protein>
    <recommendedName>
        <fullName evidence="6">FAD/NAD(P)-binding domain-containing protein</fullName>
    </recommendedName>
</protein>
<dbReference type="PRINTS" id="PR00368">
    <property type="entry name" value="FADPNR"/>
</dbReference>
<dbReference type="InterPro" id="IPR036188">
    <property type="entry name" value="FAD/NAD-bd_sf"/>
</dbReference>
<dbReference type="Pfam" id="PF07992">
    <property type="entry name" value="Pyr_redox_2"/>
    <property type="match status" value="1"/>
</dbReference>
<keyword evidence="3" id="KW-0274">FAD</keyword>
<evidence type="ECO:0000313" key="8">
    <source>
        <dbReference type="Proteomes" id="UP001194746"/>
    </source>
</evidence>
<feature type="region of interest" description="Disordered" evidence="5">
    <location>
        <begin position="140"/>
        <end position="165"/>
    </location>
</feature>
<sequence>MDNPPETSPPPTSVVIIGGSNAGLGVSHALLKDLLPHAAIQVTLINPSSEYYFNIAAPRVLAYPANDPWSIPEDKYIYSIPTLFQAYPPDAFRFVEGSAERVDPVAKTVTVTLKGNSEVLKYDYLVIASGSTTASTIGKHSFQAPFKPPQPRGGGNGNGNGNDAGGDLRALIANTQAALRRAKSVIVGGAGPVGVEFIAELAEAFARRSPEEAVSEEKGVELTLLSSTAQILPLLPPKSQSAALLALETKGILVKTNSSVSSAEFHPTRNNWSVALSSGETLVADVYISATGCIPNNQFIPREWLDAQGWVDVDETLRVVENGESPCVGVYALGDISSHAARVLMRVPPQVATVVAGIKGEVLQEEAAVVPPYLAKAQWDMMFVPVGRYTGTGRVEGYTLWGWMVALVKGRDFLVGRVMAYIGG</sequence>
<proteinExistence type="inferred from homology"/>
<dbReference type="GO" id="GO:0050660">
    <property type="term" value="F:flavin adenine dinucleotide binding"/>
    <property type="evidence" value="ECO:0007669"/>
    <property type="project" value="TreeGrafter"/>
</dbReference>
<evidence type="ECO:0000259" key="6">
    <source>
        <dbReference type="Pfam" id="PF07992"/>
    </source>
</evidence>
<feature type="compositionally biased region" description="Gly residues" evidence="5">
    <location>
        <begin position="152"/>
        <end position="164"/>
    </location>
</feature>
<dbReference type="PANTHER" id="PTHR43735">
    <property type="entry name" value="APOPTOSIS-INDUCING FACTOR 1"/>
    <property type="match status" value="1"/>
</dbReference>
<organism evidence="7 8">
    <name type="scientific">Aspergillus nanangensis</name>
    <dbReference type="NCBI Taxonomy" id="2582783"/>
    <lineage>
        <taxon>Eukaryota</taxon>
        <taxon>Fungi</taxon>
        <taxon>Dikarya</taxon>
        <taxon>Ascomycota</taxon>
        <taxon>Pezizomycotina</taxon>
        <taxon>Eurotiomycetes</taxon>
        <taxon>Eurotiomycetidae</taxon>
        <taxon>Eurotiales</taxon>
        <taxon>Aspergillaceae</taxon>
        <taxon>Aspergillus</taxon>
        <taxon>Aspergillus subgen. Circumdati</taxon>
    </lineage>
</organism>
<dbReference type="GO" id="GO:0005737">
    <property type="term" value="C:cytoplasm"/>
    <property type="evidence" value="ECO:0007669"/>
    <property type="project" value="TreeGrafter"/>
</dbReference>
<gene>
    <name evidence="7" type="ORF">FE257_007918</name>
</gene>
<dbReference type="Proteomes" id="UP001194746">
    <property type="component" value="Unassembled WGS sequence"/>
</dbReference>
<dbReference type="Gene3D" id="3.50.50.100">
    <property type="match status" value="1"/>
</dbReference>
<evidence type="ECO:0000256" key="3">
    <source>
        <dbReference type="ARBA" id="ARBA00022827"/>
    </source>
</evidence>
<dbReference type="GO" id="GO:0004174">
    <property type="term" value="F:electron-transferring-flavoprotein dehydrogenase activity"/>
    <property type="evidence" value="ECO:0007669"/>
    <property type="project" value="TreeGrafter"/>
</dbReference>
<evidence type="ECO:0000256" key="2">
    <source>
        <dbReference type="ARBA" id="ARBA00022630"/>
    </source>
</evidence>
<evidence type="ECO:0000313" key="7">
    <source>
        <dbReference type="EMBL" id="KAF9894415.1"/>
    </source>
</evidence>
<dbReference type="SUPFAM" id="SSF51905">
    <property type="entry name" value="FAD/NAD(P)-binding domain"/>
    <property type="match status" value="1"/>
</dbReference>
<dbReference type="PANTHER" id="PTHR43735:SF3">
    <property type="entry name" value="FERROPTOSIS SUPPRESSOR PROTEIN 1"/>
    <property type="match status" value="1"/>
</dbReference>
<dbReference type="EMBL" id="VCAU01000004">
    <property type="protein sequence ID" value="KAF9894415.1"/>
    <property type="molecule type" value="Genomic_DNA"/>
</dbReference>
<dbReference type="InterPro" id="IPR023753">
    <property type="entry name" value="FAD/NAD-binding_dom"/>
</dbReference>
<reference evidence="7" key="2">
    <citation type="submission" date="2020-02" db="EMBL/GenBank/DDBJ databases">
        <authorList>
            <person name="Gilchrist C.L.M."/>
            <person name="Chooi Y.-H."/>
        </authorList>
    </citation>
    <scope>NUCLEOTIDE SEQUENCE</scope>
    <source>
        <strain evidence="7">MST-FP2251</strain>
    </source>
</reference>
<evidence type="ECO:0000256" key="4">
    <source>
        <dbReference type="ARBA" id="ARBA00023002"/>
    </source>
</evidence>
<comment type="similarity">
    <text evidence="1">Belongs to the FAD-dependent oxidoreductase family.</text>
</comment>
<keyword evidence="8" id="KW-1185">Reference proteome</keyword>
<reference evidence="7" key="1">
    <citation type="journal article" date="2019" name="Beilstein J. Org. Chem.">
        <title>Nanangenines: drimane sesquiterpenoids as the dominant metabolite cohort of a novel Australian fungus, Aspergillus nanangensis.</title>
        <authorList>
            <person name="Lacey H.J."/>
            <person name="Gilchrist C.L.M."/>
            <person name="Crombie A."/>
            <person name="Kalaitzis J.A."/>
            <person name="Vuong D."/>
            <person name="Rutledge P.J."/>
            <person name="Turner P."/>
            <person name="Pitt J.I."/>
            <person name="Lacey E."/>
            <person name="Chooi Y.H."/>
            <person name="Piggott A.M."/>
        </authorList>
    </citation>
    <scope>NUCLEOTIDE SEQUENCE</scope>
    <source>
        <strain evidence="7">MST-FP2251</strain>
    </source>
</reference>
<keyword evidence="2" id="KW-0285">Flavoprotein</keyword>
<feature type="domain" description="FAD/NAD(P)-binding" evidence="6">
    <location>
        <begin position="13"/>
        <end position="345"/>
    </location>
</feature>
<evidence type="ECO:0000256" key="1">
    <source>
        <dbReference type="ARBA" id="ARBA00006442"/>
    </source>
</evidence>
<dbReference type="AlphaFoldDB" id="A0AAD4GZ60"/>
<name>A0AAD4GZ60_ASPNN</name>
<comment type="caution">
    <text evidence="7">The sequence shown here is derived from an EMBL/GenBank/DDBJ whole genome shotgun (WGS) entry which is preliminary data.</text>
</comment>
<evidence type="ECO:0000256" key="5">
    <source>
        <dbReference type="SAM" id="MobiDB-lite"/>
    </source>
</evidence>
<dbReference type="PRINTS" id="PR00411">
    <property type="entry name" value="PNDRDTASEI"/>
</dbReference>